<dbReference type="EMBL" id="JANPWB010000002">
    <property type="protein sequence ID" value="KAJ1205908.1"/>
    <property type="molecule type" value="Genomic_DNA"/>
</dbReference>
<accession>A0AAV7VW52</accession>
<dbReference type="AlphaFoldDB" id="A0AAV7VW52"/>
<evidence type="ECO:0000313" key="1">
    <source>
        <dbReference type="EMBL" id="KAJ1205908.1"/>
    </source>
</evidence>
<sequence>MKSPAAEDRVFIRLLRQPDSERDPLRVSGDARSKFLPLLDTASKGEERRGVNKGVEKAGVGGEKGWESRFVINFCLKEAIFFRDEKVKKGNIWVAYS</sequence>
<comment type="caution">
    <text evidence="1">The sequence shown here is derived from an EMBL/GenBank/DDBJ whole genome shotgun (WGS) entry which is preliminary data.</text>
</comment>
<dbReference type="Proteomes" id="UP001066276">
    <property type="component" value="Chromosome 1_2"/>
</dbReference>
<keyword evidence="2" id="KW-1185">Reference proteome</keyword>
<proteinExistence type="predicted"/>
<organism evidence="1 2">
    <name type="scientific">Pleurodeles waltl</name>
    <name type="common">Iberian ribbed newt</name>
    <dbReference type="NCBI Taxonomy" id="8319"/>
    <lineage>
        <taxon>Eukaryota</taxon>
        <taxon>Metazoa</taxon>
        <taxon>Chordata</taxon>
        <taxon>Craniata</taxon>
        <taxon>Vertebrata</taxon>
        <taxon>Euteleostomi</taxon>
        <taxon>Amphibia</taxon>
        <taxon>Batrachia</taxon>
        <taxon>Caudata</taxon>
        <taxon>Salamandroidea</taxon>
        <taxon>Salamandridae</taxon>
        <taxon>Pleurodelinae</taxon>
        <taxon>Pleurodeles</taxon>
    </lineage>
</organism>
<name>A0AAV7VW52_PLEWA</name>
<gene>
    <name evidence="1" type="ORF">NDU88_001329</name>
</gene>
<protein>
    <submittedName>
        <fullName evidence="1">Uncharacterized protein</fullName>
    </submittedName>
</protein>
<evidence type="ECO:0000313" key="2">
    <source>
        <dbReference type="Proteomes" id="UP001066276"/>
    </source>
</evidence>
<reference evidence="1" key="1">
    <citation type="journal article" date="2022" name="bioRxiv">
        <title>Sequencing and chromosome-scale assembly of the giantPleurodeles waltlgenome.</title>
        <authorList>
            <person name="Brown T."/>
            <person name="Elewa A."/>
            <person name="Iarovenko S."/>
            <person name="Subramanian E."/>
            <person name="Araus A.J."/>
            <person name="Petzold A."/>
            <person name="Susuki M."/>
            <person name="Suzuki K.-i.T."/>
            <person name="Hayashi T."/>
            <person name="Toyoda A."/>
            <person name="Oliveira C."/>
            <person name="Osipova E."/>
            <person name="Leigh N.D."/>
            <person name="Simon A."/>
            <person name="Yun M.H."/>
        </authorList>
    </citation>
    <scope>NUCLEOTIDE SEQUENCE</scope>
    <source>
        <strain evidence="1">20211129_DDA</strain>
        <tissue evidence="1">Liver</tissue>
    </source>
</reference>